<reference evidence="1" key="2">
    <citation type="submission" date="2021-04" db="EMBL/GenBank/DDBJ databases">
        <authorList>
            <person name="Gilroy R."/>
        </authorList>
    </citation>
    <scope>NUCLEOTIDE SEQUENCE</scope>
    <source>
        <strain evidence="1">CHK192-9172</strain>
    </source>
</reference>
<feature type="non-terminal residue" evidence="1">
    <location>
        <position position="111"/>
    </location>
</feature>
<protein>
    <submittedName>
        <fullName evidence="1">DUF1847 domain-containing protein</fullName>
    </submittedName>
</protein>
<evidence type="ECO:0000313" key="1">
    <source>
        <dbReference type="EMBL" id="HIZ07693.1"/>
    </source>
</evidence>
<sequence length="111" mass="12464">MKHDTIRRSCADCGVTRCINGPGQGETYPDFCLTEHTDKDFVQEVVKLYGEEENHKVMEAAAGVECDFYCQKTRVEEVIEFAKRIGAKKIGIATCAGLIRETGILTRILRH</sequence>
<dbReference type="EMBL" id="DXCH01000198">
    <property type="protein sequence ID" value="HIZ07693.1"/>
    <property type="molecule type" value="Genomic_DNA"/>
</dbReference>
<comment type="caution">
    <text evidence="1">The sequence shown here is derived from an EMBL/GenBank/DDBJ whole genome shotgun (WGS) entry which is preliminary data.</text>
</comment>
<evidence type="ECO:0000313" key="2">
    <source>
        <dbReference type="Proteomes" id="UP000824024"/>
    </source>
</evidence>
<dbReference type="AlphaFoldDB" id="A0A9D2IGN9"/>
<dbReference type="InterPro" id="IPR014997">
    <property type="entry name" value="DUF1847"/>
</dbReference>
<dbReference type="Pfam" id="PF08901">
    <property type="entry name" value="DUF1847"/>
    <property type="match status" value="1"/>
</dbReference>
<proteinExistence type="predicted"/>
<reference evidence="1" key="1">
    <citation type="journal article" date="2021" name="PeerJ">
        <title>Extensive microbial diversity within the chicken gut microbiome revealed by metagenomics and culture.</title>
        <authorList>
            <person name="Gilroy R."/>
            <person name="Ravi A."/>
            <person name="Getino M."/>
            <person name="Pursley I."/>
            <person name="Horton D.L."/>
            <person name="Alikhan N.F."/>
            <person name="Baker D."/>
            <person name="Gharbi K."/>
            <person name="Hall N."/>
            <person name="Watson M."/>
            <person name="Adriaenssens E.M."/>
            <person name="Foster-Nyarko E."/>
            <person name="Jarju S."/>
            <person name="Secka A."/>
            <person name="Antonio M."/>
            <person name="Oren A."/>
            <person name="Chaudhuri R.R."/>
            <person name="La Ragione R."/>
            <person name="Hildebrand F."/>
            <person name="Pallen M.J."/>
        </authorList>
    </citation>
    <scope>NUCLEOTIDE SEQUENCE</scope>
    <source>
        <strain evidence="1">CHK192-9172</strain>
    </source>
</reference>
<name>A0A9D2IGN9_9FIRM</name>
<dbReference type="Proteomes" id="UP000824024">
    <property type="component" value="Unassembled WGS sequence"/>
</dbReference>
<accession>A0A9D2IGN9</accession>
<gene>
    <name evidence="1" type="ORF">IAA08_07145</name>
</gene>
<organism evidence="1 2">
    <name type="scientific">Candidatus Eubacterium avistercoris</name>
    <dbReference type="NCBI Taxonomy" id="2838567"/>
    <lineage>
        <taxon>Bacteria</taxon>
        <taxon>Bacillati</taxon>
        <taxon>Bacillota</taxon>
        <taxon>Clostridia</taxon>
        <taxon>Eubacteriales</taxon>
        <taxon>Eubacteriaceae</taxon>
        <taxon>Eubacterium</taxon>
    </lineage>
</organism>